<dbReference type="SUPFAM" id="SSF52374">
    <property type="entry name" value="Nucleotidylyl transferase"/>
    <property type="match status" value="1"/>
</dbReference>
<evidence type="ECO:0000313" key="12">
    <source>
        <dbReference type="Proteomes" id="UP001589798"/>
    </source>
</evidence>
<keyword evidence="6 9" id="KW-0460">Magnesium</keyword>
<feature type="binding site" evidence="9">
    <location>
        <position position="106"/>
    </location>
    <ligand>
        <name>ATP</name>
        <dbReference type="ChEBI" id="CHEBI:30616"/>
    </ligand>
</feature>
<proteinExistence type="inferred from homology"/>
<dbReference type="InterPro" id="IPR014729">
    <property type="entry name" value="Rossmann-like_a/b/a_fold"/>
</dbReference>
<comment type="cofactor">
    <cofactor evidence="9">
        <name>Mg(2+)</name>
        <dbReference type="ChEBI" id="CHEBI:18420"/>
    </cofactor>
</comment>
<comment type="subcellular location">
    <subcellularLocation>
        <location evidence="9">Cytoplasm</location>
    </subcellularLocation>
</comment>
<dbReference type="GO" id="GO:0004595">
    <property type="term" value="F:pantetheine-phosphate adenylyltransferase activity"/>
    <property type="evidence" value="ECO:0007669"/>
    <property type="project" value="UniProtKB-EC"/>
</dbReference>
<feature type="site" description="Transition state stabilizer" evidence="9">
    <location>
        <position position="23"/>
    </location>
</feature>
<comment type="similarity">
    <text evidence="9">Belongs to the bacterial CoaD family.</text>
</comment>
<keyword evidence="3 9" id="KW-0548">Nucleotidyltransferase</keyword>
<dbReference type="HAMAP" id="MF_00151">
    <property type="entry name" value="PPAT_bact"/>
    <property type="match status" value="1"/>
</dbReference>
<dbReference type="Proteomes" id="UP001589798">
    <property type="component" value="Unassembled WGS sequence"/>
</dbReference>
<evidence type="ECO:0000313" key="11">
    <source>
        <dbReference type="EMBL" id="MFC0203396.1"/>
    </source>
</evidence>
<keyword evidence="2 9" id="KW-0808">Transferase</keyword>
<keyword evidence="4 9" id="KW-0547">Nucleotide-binding</keyword>
<sequence length="174" mass="18772">MASAGQERIGVYPGTFDPITLGHADIIRRGAKLVDRLIIGVTTNPSKNPLFTPEERIAMVEREAAALGIGNVSVVGFNALLMKFAQKQGASVIVRGLRAVADFEYEYQMAGMNQQLNATIETVFLMADVGLQPIASKLVKEIAMFGGDIARFVSPAVRDDVVERVAQNGLMGDY</sequence>
<evidence type="ECO:0000256" key="6">
    <source>
        <dbReference type="ARBA" id="ARBA00022842"/>
    </source>
</evidence>
<feature type="domain" description="Cytidyltransferase-like" evidence="10">
    <location>
        <begin position="11"/>
        <end position="141"/>
    </location>
</feature>
<evidence type="ECO:0000256" key="9">
    <source>
        <dbReference type="HAMAP-Rule" id="MF_00151"/>
    </source>
</evidence>
<reference evidence="11 12" key="1">
    <citation type="submission" date="2024-09" db="EMBL/GenBank/DDBJ databases">
        <authorList>
            <person name="Sun Q."/>
            <person name="Mori K."/>
        </authorList>
    </citation>
    <scope>NUCLEOTIDE SEQUENCE [LARGE SCALE GENOMIC DNA]</scope>
    <source>
        <strain evidence="11 12">CCM 7706</strain>
    </source>
</reference>
<dbReference type="NCBIfam" id="TIGR00125">
    <property type="entry name" value="cyt_tran_rel"/>
    <property type="match status" value="1"/>
</dbReference>
<dbReference type="EMBL" id="JBHLWK010000006">
    <property type="protein sequence ID" value="MFC0203396.1"/>
    <property type="molecule type" value="Genomic_DNA"/>
</dbReference>
<gene>
    <name evidence="9 11" type="primary">coaD</name>
    <name evidence="11" type="ORF">ACFFJC_03820</name>
</gene>
<organism evidence="11 12">
    <name type="scientific">Novosphingobium soli</name>
    <dbReference type="NCBI Taxonomy" id="574956"/>
    <lineage>
        <taxon>Bacteria</taxon>
        <taxon>Pseudomonadati</taxon>
        <taxon>Pseudomonadota</taxon>
        <taxon>Alphaproteobacteria</taxon>
        <taxon>Sphingomonadales</taxon>
        <taxon>Sphingomonadaceae</taxon>
        <taxon>Novosphingobium</taxon>
    </lineage>
</organism>
<dbReference type="PRINTS" id="PR01020">
    <property type="entry name" value="LPSBIOSNTHSS"/>
</dbReference>
<evidence type="ECO:0000256" key="7">
    <source>
        <dbReference type="ARBA" id="ARBA00022993"/>
    </source>
</evidence>
<protein>
    <recommendedName>
        <fullName evidence="9">Phosphopantetheine adenylyltransferase</fullName>
        <ecNumber evidence="9">2.7.7.3</ecNumber>
    </recommendedName>
    <alternativeName>
        <fullName evidence="9">Dephospho-CoA pyrophosphorylase</fullName>
    </alternativeName>
    <alternativeName>
        <fullName evidence="9">Pantetheine-phosphate adenylyltransferase</fullName>
        <shortName evidence="9">PPAT</shortName>
    </alternativeName>
</protein>
<keyword evidence="1 9" id="KW-0963">Cytoplasm</keyword>
<dbReference type="RefSeq" id="WP_379486155.1">
    <property type="nucleotide sequence ID" value="NZ_JBHLWK010000006.1"/>
</dbReference>
<evidence type="ECO:0000256" key="3">
    <source>
        <dbReference type="ARBA" id="ARBA00022695"/>
    </source>
</evidence>
<feature type="binding site" evidence="9">
    <location>
        <begin position="131"/>
        <end position="137"/>
    </location>
    <ligand>
        <name>ATP</name>
        <dbReference type="ChEBI" id="CHEBI:30616"/>
    </ligand>
</feature>
<feature type="binding site" evidence="9">
    <location>
        <position position="95"/>
    </location>
    <ligand>
        <name>substrate</name>
    </ligand>
</feature>
<comment type="catalytic activity">
    <reaction evidence="8 9">
        <text>(R)-4'-phosphopantetheine + ATP + H(+) = 3'-dephospho-CoA + diphosphate</text>
        <dbReference type="Rhea" id="RHEA:19801"/>
        <dbReference type="ChEBI" id="CHEBI:15378"/>
        <dbReference type="ChEBI" id="CHEBI:30616"/>
        <dbReference type="ChEBI" id="CHEBI:33019"/>
        <dbReference type="ChEBI" id="CHEBI:57328"/>
        <dbReference type="ChEBI" id="CHEBI:61723"/>
        <dbReference type="EC" id="2.7.7.3"/>
    </reaction>
</comment>
<feature type="binding site" evidence="9">
    <location>
        <position position="47"/>
    </location>
    <ligand>
        <name>substrate</name>
    </ligand>
</feature>
<feature type="binding site" evidence="9">
    <location>
        <position position="15"/>
    </location>
    <ligand>
        <name>substrate</name>
    </ligand>
</feature>
<evidence type="ECO:0000256" key="1">
    <source>
        <dbReference type="ARBA" id="ARBA00022490"/>
    </source>
</evidence>
<comment type="caution">
    <text evidence="11">The sequence shown here is derived from an EMBL/GenBank/DDBJ whole genome shotgun (WGS) entry which is preliminary data.</text>
</comment>
<dbReference type="NCBIfam" id="TIGR01510">
    <property type="entry name" value="coaD_prev_kdtB"/>
    <property type="match status" value="1"/>
</dbReference>
<comment type="subunit">
    <text evidence="9">Homohexamer.</text>
</comment>
<dbReference type="PANTHER" id="PTHR21342">
    <property type="entry name" value="PHOSPHOPANTETHEINE ADENYLYLTRANSFERASE"/>
    <property type="match status" value="1"/>
</dbReference>
<dbReference type="Pfam" id="PF01467">
    <property type="entry name" value="CTP_transf_like"/>
    <property type="match status" value="1"/>
</dbReference>
<name>A0ABV6CTR2_9SPHN</name>
<feature type="binding site" evidence="9">
    <location>
        <position position="23"/>
    </location>
    <ligand>
        <name>ATP</name>
        <dbReference type="ChEBI" id="CHEBI:30616"/>
    </ligand>
</feature>
<keyword evidence="5 9" id="KW-0067">ATP-binding</keyword>
<dbReference type="PANTHER" id="PTHR21342:SF1">
    <property type="entry name" value="PHOSPHOPANTETHEINE ADENYLYLTRANSFERASE"/>
    <property type="match status" value="1"/>
</dbReference>
<evidence type="ECO:0000256" key="5">
    <source>
        <dbReference type="ARBA" id="ARBA00022840"/>
    </source>
</evidence>
<dbReference type="CDD" id="cd02163">
    <property type="entry name" value="PPAT"/>
    <property type="match status" value="1"/>
</dbReference>
<dbReference type="InterPro" id="IPR004821">
    <property type="entry name" value="Cyt_trans-like"/>
</dbReference>
<dbReference type="EC" id="2.7.7.3" evidence="9"/>
<evidence type="ECO:0000256" key="4">
    <source>
        <dbReference type="ARBA" id="ARBA00022741"/>
    </source>
</evidence>
<feature type="binding site" evidence="9">
    <location>
        <position position="81"/>
    </location>
    <ligand>
        <name>substrate</name>
    </ligand>
</feature>
<keyword evidence="7 9" id="KW-0173">Coenzyme A biosynthesis</keyword>
<comment type="pathway">
    <text evidence="9">Cofactor biosynthesis; coenzyme A biosynthesis; CoA from (R)-pantothenate: step 4/5.</text>
</comment>
<keyword evidence="12" id="KW-1185">Reference proteome</keyword>
<comment type="function">
    <text evidence="9">Reversibly transfers an adenylyl group from ATP to 4'-phosphopantetheine, yielding dephospho-CoA (dPCoA) and pyrophosphate.</text>
</comment>
<evidence type="ECO:0000256" key="8">
    <source>
        <dbReference type="ARBA" id="ARBA00029346"/>
    </source>
</evidence>
<feature type="binding site" evidence="9">
    <location>
        <begin position="15"/>
        <end position="16"/>
    </location>
    <ligand>
        <name>ATP</name>
        <dbReference type="ChEBI" id="CHEBI:30616"/>
    </ligand>
</feature>
<evidence type="ECO:0000259" key="10">
    <source>
        <dbReference type="Pfam" id="PF01467"/>
    </source>
</evidence>
<dbReference type="Gene3D" id="3.40.50.620">
    <property type="entry name" value="HUPs"/>
    <property type="match status" value="1"/>
</dbReference>
<accession>A0ABV6CTR2</accession>
<dbReference type="InterPro" id="IPR001980">
    <property type="entry name" value="PPAT"/>
</dbReference>
<evidence type="ECO:0000256" key="2">
    <source>
        <dbReference type="ARBA" id="ARBA00022679"/>
    </source>
</evidence>
<feature type="binding site" evidence="9">
    <location>
        <begin position="96"/>
        <end position="98"/>
    </location>
    <ligand>
        <name>ATP</name>
        <dbReference type="ChEBI" id="CHEBI:30616"/>
    </ligand>
</feature>